<dbReference type="Proteomes" id="UP001300604">
    <property type="component" value="Chromosome"/>
</dbReference>
<dbReference type="Pfam" id="PF06182">
    <property type="entry name" value="ABC2_membrane_6"/>
    <property type="match status" value="1"/>
</dbReference>
<feature type="transmembrane region" description="Helical" evidence="1">
    <location>
        <begin position="171"/>
        <end position="189"/>
    </location>
</feature>
<reference evidence="2" key="1">
    <citation type="submission" date="2023-09" db="EMBL/GenBank/DDBJ databases">
        <authorList>
            <person name="Zeng C."/>
        </authorList>
    </citation>
    <scope>NUCLEOTIDE SEQUENCE</scope>
    <source>
        <strain evidence="2">ZCY20-5</strain>
    </source>
</reference>
<reference evidence="2" key="2">
    <citation type="submission" date="2024-06" db="EMBL/GenBank/DDBJ databases">
        <title>Caproicibacterium argilliputei sp. nov, a novel caproic acid producing anaerobic bacterium isolated from pit mud.</title>
        <authorList>
            <person name="Xia S."/>
        </authorList>
    </citation>
    <scope>NUCLEOTIDE SEQUENCE</scope>
    <source>
        <strain evidence="2">ZCY20-5</strain>
    </source>
</reference>
<feature type="transmembrane region" description="Helical" evidence="1">
    <location>
        <begin position="146"/>
        <end position="164"/>
    </location>
</feature>
<proteinExistence type="predicted"/>
<evidence type="ECO:0000313" key="2">
    <source>
        <dbReference type="EMBL" id="WOC31710.1"/>
    </source>
</evidence>
<organism evidence="2 3">
    <name type="scientific">Caproicibacterium argilliputei</name>
    <dbReference type="NCBI Taxonomy" id="3030016"/>
    <lineage>
        <taxon>Bacteria</taxon>
        <taxon>Bacillati</taxon>
        <taxon>Bacillota</taxon>
        <taxon>Clostridia</taxon>
        <taxon>Eubacteriales</taxon>
        <taxon>Oscillospiraceae</taxon>
        <taxon>Caproicibacterium</taxon>
    </lineage>
</organism>
<accession>A0AA97H1H6</accession>
<sequence length="232" mass="26714">MVWFFYSSVPFFALSLLLERFGRIGNLSIGQIAVLYGISQISYDLARMVGRGFDNFSEIVFSGDFDLFYIRPLGILCQVFASDLFLRRMAGILQGCALVLYGVEKLRLFSPLNFAEMILIIFSAFFMYLAFFILRASLTLVTLRENVFIGYLFDLVSQTGYFPIHLLKNPIRFILTYLLPVGLCIYYPVMNLLLGWHTSRYLFLSMAVSFSVFMVSLLLFSLGRRHYQSINN</sequence>
<dbReference type="InterPro" id="IPR010390">
    <property type="entry name" value="ABC-2_transporter-like"/>
</dbReference>
<dbReference type="PANTHER" id="PTHR36833">
    <property type="entry name" value="SLR0610 PROTEIN-RELATED"/>
    <property type="match status" value="1"/>
</dbReference>
<name>A0AA97H1H6_9FIRM</name>
<keyword evidence="1" id="KW-0472">Membrane</keyword>
<dbReference type="RefSeq" id="WP_316934959.1">
    <property type="nucleotide sequence ID" value="NZ_CP135996.1"/>
</dbReference>
<evidence type="ECO:0000256" key="1">
    <source>
        <dbReference type="SAM" id="Phobius"/>
    </source>
</evidence>
<dbReference type="AlphaFoldDB" id="A0AA97H1H6"/>
<feature type="transmembrane region" description="Helical" evidence="1">
    <location>
        <begin position="114"/>
        <end position="134"/>
    </location>
</feature>
<dbReference type="PANTHER" id="PTHR36833:SF1">
    <property type="entry name" value="INTEGRAL MEMBRANE TRANSPORT PROTEIN"/>
    <property type="match status" value="1"/>
</dbReference>
<dbReference type="KEGG" id="carl:PXC00_10930"/>
<feature type="transmembrane region" description="Helical" evidence="1">
    <location>
        <begin position="201"/>
        <end position="222"/>
    </location>
</feature>
<keyword evidence="3" id="KW-1185">Reference proteome</keyword>
<evidence type="ECO:0000313" key="3">
    <source>
        <dbReference type="Proteomes" id="UP001300604"/>
    </source>
</evidence>
<gene>
    <name evidence="2" type="ORF">PXC00_10930</name>
</gene>
<keyword evidence="1" id="KW-0812">Transmembrane</keyword>
<protein>
    <submittedName>
        <fullName evidence="2">ABC-2 family transporter protein</fullName>
    </submittedName>
</protein>
<keyword evidence="1" id="KW-1133">Transmembrane helix</keyword>
<dbReference type="EMBL" id="CP135996">
    <property type="protein sequence ID" value="WOC31710.1"/>
    <property type="molecule type" value="Genomic_DNA"/>
</dbReference>